<evidence type="ECO:0000256" key="4">
    <source>
        <dbReference type="ARBA" id="ARBA00022723"/>
    </source>
</evidence>
<dbReference type="Pfam" id="PF04879">
    <property type="entry name" value="Molybdop_Fe4S4"/>
    <property type="match status" value="1"/>
</dbReference>
<dbReference type="Gene3D" id="3.40.228.10">
    <property type="entry name" value="Dimethylsulfoxide Reductase, domain 2"/>
    <property type="match status" value="1"/>
</dbReference>
<keyword evidence="5" id="KW-0560">Oxidoreductase</keyword>
<dbReference type="GO" id="GO:0009061">
    <property type="term" value="P:anaerobic respiration"/>
    <property type="evidence" value="ECO:0007669"/>
    <property type="project" value="TreeGrafter"/>
</dbReference>
<dbReference type="PATRIC" id="fig|1157951.4.peg.3260"/>
<protein>
    <submittedName>
        <fullName evidence="9">Anaerobic reductase component A</fullName>
    </submittedName>
</protein>
<name>A0A140NNK6_PROSM</name>
<keyword evidence="4" id="KW-0479">Metal-binding</keyword>
<dbReference type="RefSeq" id="WP_014657803.1">
    <property type="nucleotide sequence ID" value="NC_017731.1"/>
</dbReference>
<evidence type="ECO:0000256" key="7">
    <source>
        <dbReference type="ARBA" id="ARBA00023014"/>
    </source>
</evidence>
<dbReference type="PROSITE" id="PS51669">
    <property type="entry name" value="4FE4S_MOW_BIS_MGD"/>
    <property type="match status" value="1"/>
</dbReference>
<proteinExistence type="inferred from homology"/>
<dbReference type="GO" id="GO:0009389">
    <property type="term" value="F:dimethyl sulfoxide reductase activity"/>
    <property type="evidence" value="ECO:0007669"/>
    <property type="project" value="InterPro"/>
</dbReference>
<dbReference type="PANTHER" id="PTHR43742">
    <property type="entry name" value="TRIMETHYLAMINE-N-OXIDE REDUCTASE"/>
    <property type="match status" value="1"/>
</dbReference>
<dbReference type="SMART" id="SM00926">
    <property type="entry name" value="Molybdop_Fe4S4"/>
    <property type="match status" value="1"/>
</dbReference>
<comment type="similarity">
    <text evidence="2">Belongs to the prokaryotic molybdopterin-containing oxidoreductase family.</text>
</comment>
<evidence type="ECO:0000256" key="5">
    <source>
        <dbReference type="ARBA" id="ARBA00023002"/>
    </source>
</evidence>
<comment type="cofactor">
    <cofactor evidence="1">
        <name>Mo-bis(molybdopterin guanine dinucleotide)</name>
        <dbReference type="ChEBI" id="CHEBI:60539"/>
    </cofactor>
</comment>
<feature type="domain" description="4Fe-4S Mo/W bis-MGD-type" evidence="8">
    <location>
        <begin position="60"/>
        <end position="121"/>
    </location>
</feature>
<sequence length="806" mass="89999">MSHQSGHVNEKSGTLGEISRRRFIQASSVLSAVPFLASESIASVPSDPTQIPVHQTDDGVRIVPTCSSFDCGGKCDIRAHIKDGKAIRISTRPDAELNEDMPIMRACVRGRGYRKFIYHPDRLKYPMKRVGKRGEGRFERISWQEATSLIAAEWQRISDKYGPASRFVSLSTGVTGGIFSGANMLRRLFNLTGGFLENYHSVSNGNTMAATPYTYGTAASGSTLDTLENTPLVILWGHNPNETIFGHSNHYFQKMKKNGTRFIVVDPRYSDTASSLADQWIPILPTTDNAMMDAMMYVIVTENLHDQAFIDKYTLGFSEEQMPEGVADNESLVAYLTGKKDGIAKTPEWAEKITKVPAETIRQLAREYATTKPAVLMQGWGPQRHICGERSARGATLLATITGNVGVRGGWAAGYGMALNPELRKTIAGPKLFDNPVKAKINITNWVQACEDKNLVTPDNGLKNADKLDTEIKMIFSMAGNYLTNQNTDILHAAKVLEDESKVEFIVCSDLYLTPSAKYADLLLPETSFLERWNIGGTWSYGDYLILSEKAIEPEFERRTDYDWLCDVAEKLGVRDAFTEGHETDRDWIEFLVNDAAQKRPEDNIPTFDELLIKRRHLLTHRPHTQNVAFEKNIQDFENNPFPTPSGKIEIFSKRLYDMHNPDIPALSHYVPAIEGPEDSLTAKYPLQLITWKGRNRANSTQFANPWLQEVQRQELWINPLDAADRGISDGEKVKVHNDRGITMIPVKITQRIMPGVVALQAGAWWLPDNNGIDQGGCANVLTSSRRTALAHGNAHQTLLVEVEKA</sequence>
<dbReference type="OrthoDB" id="9815647at2"/>
<dbReference type="PANTHER" id="PTHR43742:SF3">
    <property type="entry name" value="DIMETHYL SULFOXIDE REDUCTASE DMSA"/>
    <property type="match status" value="1"/>
</dbReference>
<dbReference type="KEGG" id="psi:S70_16220"/>
<dbReference type="GO" id="GO:0043546">
    <property type="term" value="F:molybdopterin cofactor binding"/>
    <property type="evidence" value="ECO:0007669"/>
    <property type="project" value="InterPro"/>
</dbReference>
<dbReference type="Pfam" id="PF00384">
    <property type="entry name" value="Molybdopterin"/>
    <property type="match status" value="1"/>
</dbReference>
<keyword evidence="6" id="KW-0408">Iron</keyword>
<dbReference type="PROSITE" id="PS00932">
    <property type="entry name" value="MOLYBDOPTERIN_PROK_3"/>
    <property type="match status" value="1"/>
</dbReference>
<dbReference type="InterPro" id="IPR009010">
    <property type="entry name" value="Asp_de-COase-like_dom_sf"/>
</dbReference>
<dbReference type="GO" id="GO:0030151">
    <property type="term" value="F:molybdenum ion binding"/>
    <property type="evidence" value="ECO:0007669"/>
    <property type="project" value="InterPro"/>
</dbReference>
<dbReference type="InterPro" id="IPR011888">
    <property type="entry name" value="Anaer_DMSO_reductase"/>
</dbReference>
<dbReference type="AlphaFoldDB" id="A0A140NNK6"/>
<evidence type="ECO:0000259" key="8">
    <source>
        <dbReference type="PROSITE" id="PS51669"/>
    </source>
</evidence>
<keyword evidence="7" id="KW-0411">Iron-sulfur</keyword>
<dbReference type="FunFam" id="3.40.228.10:FF:000004">
    <property type="entry name" value="Dimethyl sulfoxide reductase subunit A"/>
    <property type="match status" value="1"/>
</dbReference>
<dbReference type="Gene3D" id="2.40.40.20">
    <property type="match status" value="1"/>
</dbReference>
<organism evidence="9 10">
    <name type="scientific">Providencia stuartii (strain MRSN 2154)</name>
    <dbReference type="NCBI Taxonomy" id="1157951"/>
    <lineage>
        <taxon>Bacteria</taxon>
        <taxon>Pseudomonadati</taxon>
        <taxon>Pseudomonadota</taxon>
        <taxon>Gammaproteobacteria</taxon>
        <taxon>Enterobacterales</taxon>
        <taxon>Morganellaceae</taxon>
        <taxon>Providencia</taxon>
    </lineage>
</organism>
<dbReference type="InterPro" id="IPR006656">
    <property type="entry name" value="Mopterin_OxRdtase"/>
</dbReference>
<evidence type="ECO:0000313" key="10">
    <source>
        <dbReference type="Proteomes" id="UP000005012"/>
    </source>
</evidence>
<keyword evidence="3" id="KW-0500">Molybdenum</keyword>
<dbReference type="GeneID" id="93520123"/>
<gene>
    <name evidence="9" type="ordered locus">S70_16220</name>
</gene>
<dbReference type="Gene3D" id="3.40.50.12440">
    <property type="match status" value="2"/>
</dbReference>
<dbReference type="HOGENOM" id="CLU_000422_13_3_6"/>
<dbReference type="InterPro" id="IPR006657">
    <property type="entry name" value="MoPterin_dinucl-bd_dom"/>
</dbReference>
<evidence type="ECO:0000256" key="2">
    <source>
        <dbReference type="ARBA" id="ARBA00010312"/>
    </source>
</evidence>
<evidence type="ECO:0000256" key="3">
    <source>
        <dbReference type="ARBA" id="ARBA00022505"/>
    </source>
</evidence>
<dbReference type="PROSITE" id="PS00490">
    <property type="entry name" value="MOLYBDOPTERIN_PROK_2"/>
    <property type="match status" value="1"/>
</dbReference>
<dbReference type="GO" id="GO:0009055">
    <property type="term" value="F:electron transfer activity"/>
    <property type="evidence" value="ECO:0007669"/>
    <property type="project" value="TreeGrafter"/>
</dbReference>
<evidence type="ECO:0000313" key="9">
    <source>
        <dbReference type="EMBL" id="AFH95059.1"/>
    </source>
</evidence>
<dbReference type="InterPro" id="IPR006655">
    <property type="entry name" value="Mopterin_OxRdtase_prok_CS"/>
</dbReference>
<dbReference type="NCBIfam" id="TIGR02166">
    <property type="entry name" value="dmsA_ynfE"/>
    <property type="match status" value="1"/>
</dbReference>
<dbReference type="Proteomes" id="UP000005012">
    <property type="component" value="Chromosome"/>
</dbReference>
<accession>A0A140NNK6</accession>
<dbReference type="CDD" id="cd02794">
    <property type="entry name" value="MopB_CT_DmsA-EC"/>
    <property type="match status" value="1"/>
</dbReference>
<dbReference type="SUPFAM" id="SSF53706">
    <property type="entry name" value="Formate dehydrogenase/DMSO reductase, domains 1-3"/>
    <property type="match status" value="1"/>
</dbReference>
<dbReference type="GO" id="GO:0030288">
    <property type="term" value="C:outer membrane-bounded periplasmic space"/>
    <property type="evidence" value="ECO:0007669"/>
    <property type="project" value="TreeGrafter"/>
</dbReference>
<dbReference type="InterPro" id="IPR050612">
    <property type="entry name" value="Prok_Mopterin_Oxidored"/>
</dbReference>
<dbReference type="Gene3D" id="3.40.50.740">
    <property type="match status" value="1"/>
</dbReference>
<dbReference type="CDD" id="cd02770">
    <property type="entry name" value="MopB_DmsA-EC"/>
    <property type="match status" value="1"/>
</dbReference>
<dbReference type="SUPFAM" id="SSF50692">
    <property type="entry name" value="ADC-like"/>
    <property type="match status" value="1"/>
</dbReference>
<dbReference type="EMBL" id="CP003488">
    <property type="protein sequence ID" value="AFH95059.1"/>
    <property type="molecule type" value="Genomic_DNA"/>
</dbReference>
<evidence type="ECO:0000256" key="6">
    <source>
        <dbReference type="ARBA" id="ARBA00023004"/>
    </source>
</evidence>
<dbReference type="Pfam" id="PF01568">
    <property type="entry name" value="Molydop_binding"/>
    <property type="match status" value="1"/>
</dbReference>
<reference evidence="10" key="2">
    <citation type="submission" date="2012-04" db="EMBL/GenBank/DDBJ databases">
        <title>Complete genome sequence of Providencia stuartii clinical isolate MRSN 2154.</title>
        <authorList>
            <person name="Clifford R.J."/>
            <person name="Hang J."/>
            <person name="Riley M.C."/>
            <person name="Onmus-Leone F."/>
            <person name="Kuschner R.A."/>
            <person name="Lesho E.P."/>
            <person name="Waterman P.E."/>
        </authorList>
    </citation>
    <scope>NUCLEOTIDE SEQUENCE [LARGE SCALE GENOMIC DNA]</scope>
    <source>
        <strain evidence="10">MRSN 2154</strain>
    </source>
</reference>
<evidence type="ECO:0000256" key="1">
    <source>
        <dbReference type="ARBA" id="ARBA00001942"/>
    </source>
</evidence>
<dbReference type="GO" id="GO:0051539">
    <property type="term" value="F:4 iron, 4 sulfur cluster binding"/>
    <property type="evidence" value="ECO:0007669"/>
    <property type="project" value="InterPro"/>
</dbReference>
<reference evidence="9 10" key="1">
    <citation type="journal article" date="2012" name="J. Bacteriol.">
        <title>Complete Genome Sequence of Providencia stuartii Clinical Isolate MRSN 2154.</title>
        <authorList>
            <person name="Clifford R.J."/>
            <person name="Hang J."/>
            <person name="Riley M.C."/>
            <person name="Onmus-Leone F."/>
            <person name="Kuschner R.A."/>
            <person name="Lesho E.P."/>
            <person name="Waterman P.E."/>
        </authorList>
    </citation>
    <scope>NUCLEOTIDE SEQUENCE [LARGE SCALE GENOMIC DNA]</scope>
    <source>
        <strain evidence="9 10">MRSN 2154</strain>
    </source>
</reference>
<dbReference type="InterPro" id="IPR006963">
    <property type="entry name" value="Mopterin_OxRdtase_4Fe-4S_dom"/>
</dbReference>